<accession>A0ACC0K2H9</accession>
<keyword evidence="2" id="KW-1185">Reference proteome</keyword>
<gene>
    <name evidence="1" type="ORF">MSG28_000796</name>
</gene>
<protein>
    <submittedName>
        <fullName evidence="1">Uncharacterized protein</fullName>
    </submittedName>
</protein>
<proteinExistence type="predicted"/>
<name>A0ACC0K2H9_CHOFU</name>
<dbReference type="EMBL" id="CM046131">
    <property type="protein sequence ID" value="KAI8430574.1"/>
    <property type="molecule type" value="Genomic_DNA"/>
</dbReference>
<comment type="caution">
    <text evidence="1">The sequence shown here is derived from an EMBL/GenBank/DDBJ whole genome shotgun (WGS) entry which is preliminary data.</text>
</comment>
<evidence type="ECO:0000313" key="1">
    <source>
        <dbReference type="EMBL" id="KAI8430574.1"/>
    </source>
</evidence>
<organism evidence="1 2">
    <name type="scientific">Choristoneura fumiferana</name>
    <name type="common">Spruce budworm moth</name>
    <name type="synonym">Archips fumiferana</name>
    <dbReference type="NCBI Taxonomy" id="7141"/>
    <lineage>
        <taxon>Eukaryota</taxon>
        <taxon>Metazoa</taxon>
        <taxon>Ecdysozoa</taxon>
        <taxon>Arthropoda</taxon>
        <taxon>Hexapoda</taxon>
        <taxon>Insecta</taxon>
        <taxon>Pterygota</taxon>
        <taxon>Neoptera</taxon>
        <taxon>Endopterygota</taxon>
        <taxon>Lepidoptera</taxon>
        <taxon>Glossata</taxon>
        <taxon>Ditrysia</taxon>
        <taxon>Tortricoidea</taxon>
        <taxon>Tortricidae</taxon>
        <taxon>Tortricinae</taxon>
        <taxon>Choristoneura</taxon>
    </lineage>
</organism>
<reference evidence="1 2" key="1">
    <citation type="journal article" date="2022" name="Genome Biol. Evol.">
        <title>The Spruce Budworm Genome: Reconstructing the Evolutionary History of Antifreeze Proteins.</title>
        <authorList>
            <person name="Beliveau C."/>
            <person name="Gagne P."/>
            <person name="Picq S."/>
            <person name="Vernygora O."/>
            <person name="Keeling C.I."/>
            <person name="Pinkney K."/>
            <person name="Doucet D."/>
            <person name="Wen F."/>
            <person name="Johnston J.S."/>
            <person name="Maaroufi H."/>
            <person name="Boyle B."/>
            <person name="Laroche J."/>
            <person name="Dewar K."/>
            <person name="Juretic N."/>
            <person name="Blackburn G."/>
            <person name="Nisole A."/>
            <person name="Brunet B."/>
            <person name="Brandao M."/>
            <person name="Lumley L."/>
            <person name="Duan J."/>
            <person name="Quan G."/>
            <person name="Lucarotti C.J."/>
            <person name="Roe A.D."/>
            <person name="Sperling F.A.H."/>
            <person name="Levesque R.C."/>
            <person name="Cusson M."/>
        </authorList>
    </citation>
    <scope>NUCLEOTIDE SEQUENCE [LARGE SCALE GENOMIC DNA]</scope>
    <source>
        <strain evidence="1">Glfc:IPQL:Cfum</strain>
    </source>
</reference>
<evidence type="ECO:0000313" key="2">
    <source>
        <dbReference type="Proteomes" id="UP001064048"/>
    </source>
</evidence>
<sequence length="491" mass="55311">MVSNNETQASTEDIYWEGEEEASNEFLEVREHESSLTSHLNRIKRDFSDIWSSFFTSTTPAPENYESATNEQPDEEIVDDKDDDADADGSGLPSVVDVEPREKTLRVSFVVMQPYQKEYSDRDSQEFQNFSKSLANAVNKLYEGNPEIRGTQRASLVRIQSRATDDFSCKVTLDIVTTGYDDMDVIENILRNHIRYRRALENLAVSDVDFSAKVIDPARANDLCASDEIRCEDGICVPNSARCDGRRDCYDGADEDGCPVYDNRNYDQTTVTTEPSRDFQENTIPYQPQPPEQPEQYGPNEDVTTPVPTPWLPPPNCRDDQINCDVTRCVEVSRRCDGYADCDDRTDELNCDASSPANQITEAAQDKATLSPTNSSTPPLAESQTYVTMALIAEMQLLREEMKAVRTELKESRDAMILGRAADVNACNRKIDDISARMDVVEYQHNEIKPSNVSVVKQAIVHNMSDISERHQYMQNSPVAEAILRRASSQP</sequence>
<dbReference type="Proteomes" id="UP001064048">
    <property type="component" value="Chromosome Z"/>
</dbReference>